<feature type="region of interest" description="Disordered" evidence="1">
    <location>
        <begin position="208"/>
        <end position="245"/>
    </location>
</feature>
<dbReference type="Proteomes" id="UP001642540">
    <property type="component" value="Unassembled WGS sequence"/>
</dbReference>
<keyword evidence="3" id="KW-1185">Reference proteome</keyword>
<feature type="compositionally biased region" description="Basic and acidic residues" evidence="1">
    <location>
        <begin position="208"/>
        <end position="221"/>
    </location>
</feature>
<protein>
    <submittedName>
        <fullName evidence="2">Uncharacterized protein</fullName>
    </submittedName>
</protein>
<gene>
    <name evidence="2" type="ORF">ODALV1_LOCUS1222</name>
</gene>
<accession>A0ABP1PL36</accession>
<sequence length="371" mass="41166">MATNRRRGARAANAEVADNDEEVAGAGAIQHSPPPNYNQAQGIQNPQNPQNPILHENANEFGRILEAQQNIMTAMDRNHRLSMEQARLHGNALLAALNNLPNALAGRNRIPIPPPLPPHNGNAHRHNIANVANNANAGNNANAQANIPQPKGVKQWPRQMFPQVPMMPFPMFHPGMMNSWFQQPKPKPNRNRSAKALARIQKRTQKFKSGEVKTTRTKKETISVNESMDTESISPSVPMARTRTTSTQTNSVLIFDLPLIDPTKSVIEEEKKLSKIAFYKKYKAEIISKQEKFLAIEDKLIKAKNKAPFCSSTEIKPSCSTVACMTSVVEPYVPSFSSNEASQHFKKLAISYPEADPEDEILKSDGEADKE</sequence>
<feature type="compositionally biased region" description="Polar residues" evidence="1">
    <location>
        <begin position="222"/>
        <end position="235"/>
    </location>
</feature>
<reference evidence="2 3" key="1">
    <citation type="submission" date="2024-08" db="EMBL/GenBank/DDBJ databases">
        <authorList>
            <person name="Cucini C."/>
            <person name="Frati F."/>
        </authorList>
    </citation>
    <scope>NUCLEOTIDE SEQUENCE [LARGE SCALE GENOMIC DNA]</scope>
</reference>
<evidence type="ECO:0000313" key="2">
    <source>
        <dbReference type="EMBL" id="CAL8070401.1"/>
    </source>
</evidence>
<dbReference type="EMBL" id="CAXLJM020000004">
    <property type="protein sequence ID" value="CAL8070401.1"/>
    <property type="molecule type" value="Genomic_DNA"/>
</dbReference>
<organism evidence="2 3">
    <name type="scientific">Orchesella dallaii</name>
    <dbReference type="NCBI Taxonomy" id="48710"/>
    <lineage>
        <taxon>Eukaryota</taxon>
        <taxon>Metazoa</taxon>
        <taxon>Ecdysozoa</taxon>
        <taxon>Arthropoda</taxon>
        <taxon>Hexapoda</taxon>
        <taxon>Collembola</taxon>
        <taxon>Entomobryomorpha</taxon>
        <taxon>Entomobryoidea</taxon>
        <taxon>Orchesellidae</taxon>
        <taxon>Orchesellinae</taxon>
        <taxon>Orchesella</taxon>
    </lineage>
</organism>
<evidence type="ECO:0000256" key="1">
    <source>
        <dbReference type="SAM" id="MobiDB-lite"/>
    </source>
</evidence>
<name>A0ABP1PL36_9HEXA</name>
<evidence type="ECO:0000313" key="3">
    <source>
        <dbReference type="Proteomes" id="UP001642540"/>
    </source>
</evidence>
<comment type="caution">
    <text evidence="2">The sequence shown here is derived from an EMBL/GenBank/DDBJ whole genome shotgun (WGS) entry which is preliminary data.</text>
</comment>
<proteinExistence type="predicted"/>
<feature type="region of interest" description="Disordered" evidence="1">
    <location>
        <begin position="1"/>
        <end position="54"/>
    </location>
</feature>